<dbReference type="AlphaFoldDB" id="A0A1A7XXX7"/>
<reference evidence="1" key="1">
    <citation type="submission" date="2016-05" db="EMBL/GenBank/DDBJ databases">
        <authorList>
            <person name="Lavstsen T."/>
            <person name="Jespersen J.S."/>
        </authorList>
    </citation>
    <scope>NUCLEOTIDE SEQUENCE</scope>
    <source>
        <tissue evidence="1">Brain</tissue>
    </source>
</reference>
<proteinExistence type="predicted"/>
<dbReference type="EMBL" id="HADX01000442">
    <property type="protein sequence ID" value="SBP22674.1"/>
    <property type="molecule type" value="Transcribed_RNA"/>
</dbReference>
<name>A0A1A7XXX7_9TELE</name>
<gene>
    <name evidence="1" type="primary">Nfu_g_1_019051</name>
</gene>
<protein>
    <submittedName>
        <fullName evidence="1">Uncharacterized protein</fullName>
    </submittedName>
</protein>
<sequence length="60" mass="6779">HPWMKSDSEVFVIQGVPALINNEGMPAGLFSLVHLRYRAQQWCPPQKPSFHTQSPFASDV</sequence>
<feature type="non-terminal residue" evidence="1">
    <location>
        <position position="60"/>
    </location>
</feature>
<evidence type="ECO:0000313" key="1">
    <source>
        <dbReference type="EMBL" id="SBP22674.1"/>
    </source>
</evidence>
<reference evidence="1" key="2">
    <citation type="submission" date="2016-06" db="EMBL/GenBank/DDBJ databases">
        <title>The genome of a short-lived fish provides insights into sex chromosome evolution and the genetic control of aging.</title>
        <authorList>
            <person name="Reichwald K."/>
            <person name="Felder M."/>
            <person name="Petzold A."/>
            <person name="Koch P."/>
            <person name="Groth M."/>
            <person name="Platzer M."/>
        </authorList>
    </citation>
    <scope>NUCLEOTIDE SEQUENCE</scope>
    <source>
        <tissue evidence="1">Brain</tissue>
    </source>
</reference>
<feature type="non-terminal residue" evidence="1">
    <location>
        <position position="1"/>
    </location>
</feature>
<accession>A0A1A7XXX7</accession>
<organism evidence="1">
    <name type="scientific">Iconisemion striatum</name>
    <dbReference type="NCBI Taxonomy" id="60296"/>
    <lineage>
        <taxon>Eukaryota</taxon>
        <taxon>Metazoa</taxon>
        <taxon>Chordata</taxon>
        <taxon>Craniata</taxon>
        <taxon>Vertebrata</taxon>
        <taxon>Euteleostomi</taxon>
        <taxon>Actinopterygii</taxon>
        <taxon>Neopterygii</taxon>
        <taxon>Teleostei</taxon>
        <taxon>Neoteleostei</taxon>
        <taxon>Acanthomorphata</taxon>
        <taxon>Ovalentaria</taxon>
        <taxon>Atherinomorphae</taxon>
        <taxon>Cyprinodontiformes</taxon>
        <taxon>Nothobranchiidae</taxon>
        <taxon>Iconisemion</taxon>
    </lineage>
</organism>